<gene>
    <name evidence="2" type="ORF">Edafosvirus58_1</name>
</gene>
<dbReference type="InterPro" id="IPR049463">
    <property type="entry name" value="APMV_polyA_pol_cat_2nd"/>
</dbReference>
<feature type="domain" description="Putative poly(A) polymerase catalytic subunit C-terminal mimivirus" evidence="1">
    <location>
        <begin position="5"/>
        <end position="102"/>
    </location>
</feature>
<sequence length="124" mass="14613">FLMNMYFAFCSHLIEMRNYYLEKNKKTIFDNTLFQEFVIDCIGKTMMPAHERQLLIEERKKKNKPYTFRYEPSDKNKDISASNYVFANSSGNAINNPKNLKLSADKKDTIGTLESYDDDNEEIK</sequence>
<name>A0A3G4ZVS6_9VIRU</name>
<feature type="non-terminal residue" evidence="2">
    <location>
        <position position="1"/>
    </location>
</feature>
<evidence type="ECO:0000313" key="2">
    <source>
        <dbReference type="EMBL" id="AYV78950.1"/>
    </source>
</evidence>
<accession>A0A3G4ZVS6</accession>
<reference evidence="2" key="1">
    <citation type="submission" date="2018-10" db="EMBL/GenBank/DDBJ databases">
        <title>Hidden diversity of soil giant viruses.</title>
        <authorList>
            <person name="Schulz F."/>
            <person name="Alteio L."/>
            <person name="Goudeau D."/>
            <person name="Ryan E.M."/>
            <person name="Malmstrom R.R."/>
            <person name="Blanchard J."/>
            <person name="Woyke T."/>
        </authorList>
    </citation>
    <scope>NUCLEOTIDE SEQUENCE</scope>
    <source>
        <strain evidence="2">EDV1</strain>
    </source>
</reference>
<dbReference type="Pfam" id="PF21649">
    <property type="entry name" value="APMV_polyA_pol_cat_2nd"/>
    <property type="match status" value="1"/>
</dbReference>
<dbReference type="EMBL" id="MK072123">
    <property type="protein sequence ID" value="AYV78950.1"/>
    <property type="molecule type" value="Genomic_DNA"/>
</dbReference>
<organism evidence="2">
    <name type="scientific">Edafosvirus sp</name>
    <dbReference type="NCBI Taxonomy" id="2487765"/>
    <lineage>
        <taxon>Viruses</taxon>
        <taxon>Varidnaviria</taxon>
        <taxon>Bamfordvirae</taxon>
        <taxon>Nucleocytoviricota</taxon>
        <taxon>Megaviricetes</taxon>
        <taxon>Imitervirales</taxon>
        <taxon>Mimiviridae</taxon>
        <taxon>Klosneuvirinae</taxon>
    </lineage>
</organism>
<evidence type="ECO:0000259" key="1">
    <source>
        <dbReference type="Pfam" id="PF21649"/>
    </source>
</evidence>
<proteinExistence type="predicted"/>
<protein>
    <recommendedName>
        <fullName evidence="1">Putative poly(A) polymerase catalytic subunit C-terminal mimivirus domain-containing protein</fullName>
    </recommendedName>
</protein>